<feature type="region of interest" description="Disordered" evidence="1">
    <location>
        <begin position="123"/>
        <end position="145"/>
    </location>
</feature>
<feature type="compositionally biased region" description="Low complexity" evidence="1">
    <location>
        <begin position="131"/>
        <end position="142"/>
    </location>
</feature>
<sequence>MAGYYPLAAQPTAMHQGAPLPPSRAAAFSAQALAFLPQAAPFSHQAPRAAHNNPAQQPQVSAKPSVAGSLPAQPALALPPKRTPEEAGLNATPPSPKRPSLAVPLALPSFRLALPTVPLALPAVPSPPQPRQHSPSPAAAPEPAERVRKGRAFLPANEALSLKEAITWCRGGLSDESGVTIKKMRDFLRRGRKDWTKGIWKRDCDRSRLEQKMEELYDAGEFFRVKQVEENKCFVVTHEKPVRRDSDSGSRSTASTSSPQPSPSRVHSRAASGPSNAPIPGGTTVQTAFLIPDDYAAEATKQTAFLGADDSPATGTAVSPYVIAEDNSEQPPARPNKKGKARTTAAWVQLYPELRPQYGQQPRREYSDQLPDGRINFARPASSEGAAPEEPLESPPAVPAPGKKRRARKPKAAATLQAEEPTEATGLLTPAEEPAEPLPSEQRSEQYEPSDEHPQHCEFLPNFDDEPAVEPEREVSEAAEDSGELILENPEDVLGAPANSLFGDDSSQDENESLWGEEPLQKEMVPEIESNGQEEDVEEDEHGDDDDNGDEQEEDDDDLDAQFWQALEELEEEELEEEELEEEEEVESEAE</sequence>
<dbReference type="Proteomes" id="UP000225277">
    <property type="component" value="Unassembled WGS sequence"/>
</dbReference>
<reference evidence="2 3" key="1">
    <citation type="submission" date="2016-03" db="EMBL/GenBank/DDBJ databases">
        <authorList>
            <person name="Ploux O."/>
        </authorList>
    </citation>
    <scope>NUCLEOTIDE SEQUENCE [LARGE SCALE GENOMIC DNA]</scope>
    <source>
        <strain evidence="2 3">URUG2</strain>
    </source>
</reference>
<dbReference type="AlphaFoldDB" id="A0A2D3UN14"/>
<feature type="region of interest" description="Disordered" evidence="1">
    <location>
        <begin position="239"/>
        <end position="285"/>
    </location>
</feature>
<feature type="compositionally biased region" description="Low complexity" evidence="1">
    <location>
        <begin position="249"/>
        <end position="265"/>
    </location>
</feature>
<feature type="compositionally biased region" description="Acidic residues" evidence="1">
    <location>
        <begin position="532"/>
        <end position="560"/>
    </location>
</feature>
<feature type="region of interest" description="Disordered" evidence="1">
    <location>
        <begin position="323"/>
        <end position="591"/>
    </location>
</feature>
<evidence type="ECO:0000313" key="3">
    <source>
        <dbReference type="Proteomes" id="UP000225277"/>
    </source>
</evidence>
<name>A0A2D3UN14_9PEZI</name>
<dbReference type="GeneID" id="35606669"/>
<feature type="region of interest" description="Disordered" evidence="1">
    <location>
        <begin position="43"/>
        <end position="102"/>
    </location>
</feature>
<protein>
    <submittedName>
        <fullName evidence="2">Uncharacterized protein</fullName>
    </submittedName>
</protein>
<feature type="compositionally biased region" description="Basic and acidic residues" evidence="1">
    <location>
        <begin position="442"/>
        <end position="456"/>
    </location>
</feature>
<accession>A0A2D3UN14</accession>
<feature type="compositionally biased region" description="Basic and acidic residues" evidence="1">
    <location>
        <begin position="239"/>
        <end position="248"/>
    </location>
</feature>
<evidence type="ECO:0000256" key="1">
    <source>
        <dbReference type="SAM" id="MobiDB-lite"/>
    </source>
</evidence>
<dbReference type="EMBL" id="FJUY01000001">
    <property type="protein sequence ID" value="CZT14518.1"/>
    <property type="molecule type" value="Genomic_DNA"/>
</dbReference>
<feature type="compositionally biased region" description="Low complexity" evidence="1">
    <location>
        <begin position="378"/>
        <end position="389"/>
    </location>
</feature>
<evidence type="ECO:0000313" key="2">
    <source>
        <dbReference type="EMBL" id="CZT14518.1"/>
    </source>
</evidence>
<feature type="compositionally biased region" description="Acidic residues" evidence="1">
    <location>
        <begin position="568"/>
        <end position="591"/>
    </location>
</feature>
<feature type="compositionally biased region" description="Basic residues" evidence="1">
    <location>
        <begin position="402"/>
        <end position="411"/>
    </location>
</feature>
<gene>
    <name evidence="2" type="ORF">RCC_12111</name>
</gene>
<keyword evidence="3" id="KW-1185">Reference proteome</keyword>
<proteinExistence type="predicted"/>
<feature type="compositionally biased region" description="Low complexity" evidence="1">
    <location>
        <begin position="70"/>
        <end position="80"/>
    </location>
</feature>
<dbReference type="RefSeq" id="XP_023621415.1">
    <property type="nucleotide sequence ID" value="XM_023765647.1"/>
</dbReference>
<feature type="compositionally biased region" description="Polar residues" evidence="1">
    <location>
        <begin position="53"/>
        <end position="62"/>
    </location>
</feature>
<organism evidence="2 3">
    <name type="scientific">Ramularia collo-cygni</name>
    <dbReference type="NCBI Taxonomy" id="112498"/>
    <lineage>
        <taxon>Eukaryota</taxon>
        <taxon>Fungi</taxon>
        <taxon>Dikarya</taxon>
        <taxon>Ascomycota</taxon>
        <taxon>Pezizomycotina</taxon>
        <taxon>Dothideomycetes</taxon>
        <taxon>Dothideomycetidae</taxon>
        <taxon>Mycosphaerellales</taxon>
        <taxon>Mycosphaerellaceae</taxon>
        <taxon>Ramularia</taxon>
    </lineage>
</organism>